<evidence type="ECO:0000313" key="1">
    <source>
        <dbReference type="EMBL" id="KAK0041122.1"/>
    </source>
</evidence>
<organism evidence="1 2">
    <name type="scientific">Biomphalaria pfeifferi</name>
    <name type="common">Bloodfluke planorb</name>
    <name type="synonym">Freshwater snail</name>
    <dbReference type="NCBI Taxonomy" id="112525"/>
    <lineage>
        <taxon>Eukaryota</taxon>
        <taxon>Metazoa</taxon>
        <taxon>Spiralia</taxon>
        <taxon>Lophotrochozoa</taxon>
        <taxon>Mollusca</taxon>
        <taxon>Gastropoda</taxon>
        <taxon>Heterobranchia</taxon>
        <taxon>Euthyneura</taxon>
        <taxon>Panpulmonata</taxon>
        <taxon>Hygrophila</taxon>
        <taxon>Lymnaeoidea</taxon>
        <taxon>Planorbidae</taxon>
        <taxon>Biomphalaria</taxon>
    </lineage>
</organism>
<evidence type="ECO:0000313" key="2">
    <source>
        <dbReference type="Proteomes" id="UP001233172"/>
    </source>
</evidence>
<name>A0AAD8ASM8_BIOPF</name>
<dbReference type="AlphaFoldDB" id="A0AAD8ASM8"/>
<keyword evidence="2" id="KW-1185">Reference proteome</keyword>
<dbReference type="Proteomes" id="UP001233172">
    <property type="component" value="Unassembled WGS sequence"/>
</dbReference>
<reference evidence="1" key="1">
    <citation type="journal article" date="2023" name="PLoS Negl. Trop. Dis.">
        <title>A genome sequence for Biomphalaria pfeifferi, the major vector snail for the human-infecting parasite Schistosoma mansoni.</title>
        <authorList>
            <person name="Bu L."/>
            <person name="Lu L."/>
            <person name="Laidemitt M.R."/>
            <person name="Zhang S.M."/>
            <person name="Mutuku M."/>
            <person name="Mkoji G."/>
            <person name="Steinauer M."/>
            <person name="Loker E.S."/>
        </authorList>
    </citation>
    <scope>NUCLEOTIDE SEQUENCE</scope>
    <source>
        <strain evidence="1">KasaAsao</strain>
    </source>
</reference>
<feature type="non-terminal residue" evidence="1">
    <location>
        <position position="1"/>
    </location>
</feature>
<proteinExistence type="predicted"/>
<reference evidence="1" key="2">
    <citation type="submission" date="2023-04" db="EMBL/GenBank/DDBJ databases">
        <authorList>
            <person name="Bu L."/>
            <person name="Lu L."/>
            <person name="Laidemitt M.R."/>
            <person name="Zhang S.M."/>
            <person name="Mutuku M."/>
            <person name="Mkoji G."/>
            <person name="Steinauer M."/>
            <person name="Loker E.S."/>
        </authorList>
    </citation>
    <scope>NUCLEOTIDE SEQUENCE</scope>
    <source>
        <strain evidence="1">KasaAsao</strain>
        <tissue evidence="1">Whole Snail</tissue>
    </source>
</reference>
<accession>A0AAD8ASM8</accession>
<protein>
    <submittedName>
        <fullName evidence="1">Uncharacterized protein</fullName>
    </submittedName>
</protein>
<comment type="caution">
    <text evidence="1">The sequence shown here is derived from an EMBL/GenBank/DDBJ whole genome shotgun (WGS) entry which is preliminary data.</text>
</comment>
<gene>
    <name evidence="1" type="ORF">Bpfe_029444</name>
</gene>
<sequence length="66" mass="7148">RRNLIFRPATGTCKLSTQDMGNTEVILFDDSTSQCDFTLCVGIEPCGHVGQTSGSSSCQSDKQFDL</sequence>
<dbReference type="EMBL" id="JASAOG010000287">
    <property type="protein sequence ID" value="KAK0041122.1"/>
    <property type="molecule type" value="Genomic_DNA"/>
</dbReference>